<evidence type="ECO:0000256" key="2">
    <source>
        <dbReference type="ARBA" id="ARBA00007613"/>
    </source>
</evidence>
<comment type="similarity">
    <text evidence="2">Belongs to the outer membrane factor (OMF) (TC 1.B.17) family.</text>
</comment>
<protein>
    <submittedName>
        <fullName evidence="3">Multidrug resistance system protein</fullName>
    </submittedName>
</protein>
<gene>
    <name evidence="3" type="ORF">LTSEINV_3385</name>
</gene>
<evidence type="ECO:0000313" key="4">
    <source>
        <dbReference type="Proteomes" id="UP000003532"/>
    </source>
</evidence>
<sequence length="99" mass="10842">SYWPSCQVETLAQKNQHQQQIEHDSQRVVGLAQARFNAGIIAGSRVSEAKIPALREQCNGLLLQGQWLDASIQLTSALMPLFSLPAARWAAVIIPDFSG</sequence>
<dbReference type="Pfam" id="PF02321">
    <property type="entry name" value="OEP"/>
    <property type="match status" value="1"/>
</dbReference>
<organism evidence="3 4">
    <name type="scientific">Salmonella enterica subsp. enterica serovar Inverness str. R8-3668</name>
    <dbReference type="NCBI Taxonomy" id="913075"/>
    <lineage>
        <taxon>Bacteria</taxon>
        <taxon>Pseudomonadati</taxon>
        <taxon>Pseudomonadota</taxon>
        <taxon>Gammaproteobacteria</taxon>
        <taxon>Enterobacterales</taxon>
        <taxon>Enterobacteriaceae</taxon>
        <taxon>Salmonella</taxon>
    </lineage>
</organism>
<comment type="subcellular location">
    <subcellularLocation>
        <location evidence="1">Cell outer membrane</location>
    </subcellularLocation>
</comment>
<accession>G5NF59</accession>
<dbReference type="Proteomes" id="UP000003532">
    <property type="component" value="Unassembled WGS sequence"/>
</dbReference>
<evidence type="ECO:0000256" key="1">
    <source>
        <dbReference type="ARBA" id="ARBA00004442"/>
    </source>
</evidence>
<proteinExistence type="inferred from homology"/>
<dbReference type="EMBL" id="AFCO01001110">
    <property type="protein sequence ID" value="EHC55686.1"/>
    <property type="molecule type" value="Genomic_DNA"/>
</dbReference>
<dbReference type="AlphaFoldDB" id="G5NF59"/>
<evidence type="ECO:0000313" key="3">
    <source>
        <dbReference type="EMBL" id="EHC55686.1"/>
    </source>
</evidence>
<dbReference type="PATRIC" id="fig|913075.3.peg.2609"/>
<dbReference type="InterPro" id="IPR003423">
    <property type="entry name" value="OMP_efflux"/>
</dbReference>
<feature type="non-terminal residue" evidence="3">
    <location>
        <position position="1"/>
    </location>
</feature>
<reference evidence="3 4" key="1">
    <citation type="journal article" date="2011" name="BMC Genomics">
        <title>Genome sequencing reveals diversification of virulence factor content and possible host adaptation in distinct subpopulations of Salmonella enterica.</title>
        <authorList>
            <person name="den Bakker H.C."/>
            <person name="Moreno Switt A.I."/>
            <person name="Govoni G."/>
            <person name="Cummings C.A."/>
            <person name="Ranieri M.L."/>
            <person name="Degoricija L."/>
            <person name="Hoelzer K."/>
            <person name="Rodriguez-Rivera L.D."/>
            <person name="Brown S."/>
            <person name="Bolchacova E."/>
            <person name="Furtado M.R."/>
            <person name="Wiedmann M."/>
        </authorList>
    </citation>
    <scope>NUCLEOTIDE SEQUENCE [LARGE SCALE GENOMIC DNA]</scope>
    <source>
        <strain evidence="3 4">R8-3668</strain>
    </source>
</reference>
<name>G5NF59_SALET</name>
<comment type="caution">
    <text evidence="3">The sequence shown here is derived from an EMBL/GenBank/DDBJ whole genome shotgun (WGS) entry which is preliminary data.</text>
</comment>